<feature type="transmembrane region" description="Helical" evidence="6">
    <location>
        <begin position="464"/>
        <end position="484"/>
    </location>
</feature>
<feature type="transmembrane region" description="Helical" evidence="6">
    <location>
        <begin position="295"/>
        <end position="321"/>
    </location>
</feature>
<protein>
    <submittedName>
        <fullName evidence="8">ABC transporter permease</fullName>
    </submittedName>
</protein>
<keyword evidence="5 6" id="KW-0472">Membrane</keyword>
<keyword evidence="9" id="KW-1185">Reference proteome</keyword>
<sequence>MTSILPIKNSELGLVIKTLLAEYWQKPLLNLGFIISLAIATSTLLAVLLLNHASKQQYQQADSRLGSPVAFHIMPIEGRAVSKQDFVQLRRQGFSEVSPIISFRKKFGDGKWLTFKAMDLLALSLRNPERFDSTNVLIPKAYASRLGLKFNHESYLAKLNLANKQSLPIRQIDVADWGMTALVDIALAWQLFPEIKGFSYLLVSQLTEKRRAKLESSLPEHLILQPSWSLQQREGFAEALHLNLSALAMLSFVVSLFIAFQAAEQAWQNRSWLSAQLRLFGIGLSAVRQAMLLEALLLILLASILGTIIAITIVSVLLPVLGLTLNQLYQLKVSGHFDWHWQYVGWSLLISSFAVLMSLLKQIILMNRRDIAFLSKSNRLSFSYSAIGITGGVLLLAFAFWPENNWQQIMMKFGILLIATVALLPLMLKVLIHLLLLLYKVKIDLNYRLSYVLQDTGKQIARRFLPLAAFYLALTASIAAALMVNSFEIAFIKYLDKQLNEDLYIRFNRGEQQRIEMWLKQQPQIKEYLLYQHGIVNVGNDSVAITTYQSPLQLASVVMKTTDMPRSKFASKINPSTAFTDEDNVCLINEQLALAHQLEIGDILVIDQGARHLNCQIRAIYFDYGNPAFEITLPLQLAQENLSGLIAKSFGVFFYHYTAESKQKLSNELALDESQLIEPAEIKSMAMTIFSQTFVLTKAIAFVLLTIACFGLFLSAKTVELARKGDLFMLASLGYSRVELFIHMLGQWLLLVIGCILLSWPMAIVLAKVLVGKVLPVSFGWSMPLVVAASPFVNGSLIALLCLLPALVIPLYQLRESVQR</sequence>
<evidence type="ECO:0000256" key="1">
    <source>
        <dbReference type="ARBA" id="ARBA00004651"/>
    </source>
</evidence>
<keyword evidence="2" id="KW-1003">Cell membrane</keyword>
<feature type="transmembrane region" description="Helical" evidence="6">
    <location>
        <begin position="341"/>
        <end position="360"/>
    </location>
</feature>
<feature type="transmembrane region" description="Helical" evidence="6">
    <location>
        <begin position="28"/>
        <end position="50"/>
    </location>
</feature>
<evidence type="ECO:0000313" key="9">
    <source>
        <dbReference type="Proteomes" id="UP001301442"/>
    </source>
</evidence>
<organism evidence="8 9">
    <name type="scientific">Thalassotalea fonticola</name>
    <dbReference type="NCBI Taxonomy" id="3065649"/>
    <lineage>
        <taxon>Bacteria</taxon>
        <taxon>Pseudomonadati</taxon>
        <taxon>Pseudomonadota</taxon>
        <taxon>Gammaproteobacteria</taxon>
        <taxon>Alteromonadales</taxon>
        <taxon>Colwelliaceae</taxon>
        <taxon>Thalassotalea</taxon>
    </lineage>
</organism>
<keyword evidence="3 6" id="KW-0812">Transmembrane</keyword>
<evidence type="ECO:0000256" key="4">
    <source>
        <dbReference type="ARBA" id="ARBA00022989"/>
    </source>
</evidence>
<evidence type="ECO:0000256" key="5">
    <source>
        <dbReference type="ARBA" id="ARBA00023136"/>
    </source>
</evidence>
<dbReference type="PANTHER" id="PTHR30287:SF2">
    <property type="entry name" value="BLL1001 PROTEIN"/>
    <property type="match status" value="1"/>
</dbReference>
<dbReference type="InterPro" id="IPR003838">
    <property type="entry name" value="ABC3_permease_C"/>
</dbReference>
<reference evidence="8 9" key="1">
    <citation type="submission" date="2023-09" db="EMBL/GenBank/DDBJ databases">
        <authorList>
            <person name="Qi X."/>
        </authorList>
    </citation>
    <scope>NUCLEOTIDE SEQUENCE [LARGE SCALE GENOMIC DNA]</scope>
    <source>
        <strain evidence="8 9">S1-1</strain>
    </source>
</reference>
<feature type="transmembrane region" description="Helical" evidence="6">
    <location>
        <begin position="413"/>
        <end position="439"/>
    </location>
</feature>
<feature type="transmembrane region" description="Helical" evidence="6">
    <location>
        <begin position="694"/>
        <end position="714"/>
    </location>
</feature>
<feature type="transmembrane region" description="Helical" evidence="6">
    <location>
        <begin position="748"/>
        <end position="771"/>
    </location>
</feature>
<feature type="transmembrane region" description="Helical" evidence="6">
    <location>
        <begin position="381"/>
        <end position="401"/>
    </location>
</feature>
<dbReference type="InterPro" id="IPR038766">
    <property type="entry name" value="Membrane_comp_ABC_pdt"/>
</dbReference>
<evidence type="ECO:0000256" key="2">
    <source>
        <dbReference type="ARBA" id="ARBA00022475"/>
    </source>
</evidence>
<evidence type="ECO:0000256" key="6">
    <source>
        <dbReference type="SAM" id="Phobius"/>
    </source>
</evidence>
<accession>A0ABZ0GQ44</accession>
<dbReference type="EMBL" id="CP136600">
    <property type="protein sequence ID" value="WOH37794.1"/>
    <property type="molecule type" value="Genomic_DNA"/>
</dbReference>
<name>A0ABZ0GQ44_9GAMM</name>
<dbReference type="PANTHER" id="PTHR30287">
    <property type="entry name" value="MEMBRANE COMPONENT OF PREDICTED ABC SUPERFAMILY METABOLITE UPTAKE TRANSPORTER"/>
    <property type="match status" value="1"/>
</dbReference>
<gene>
    <name evidence="8" type="ORF">RI844_00730</name>
</gene>
<evidence type="ECO:0000313" key="8">
    <source>
        <dbReference type="EMBL" id="WOH37794.1"/>
    </source>
</evidence>
<dbReference type="RefSeq" id="WP_348396572.1">
    <property type="nucleotide sequence ID" value="NZ_CP136600.1"/>
</dbReference>
<feature type="transmembrane region" description="Helical" evidence="6">
    <location>
        <begin position="791"/>
        <end position="812"/>
    </location>
</feature>
<feature type="domain" description="ABC3 transporter permease C-terminal" evidence="7">
    <location>
        <begin position="699"/>
        <end position="815"/>
    </location>
</feature>
<comment type="subcellular location">
    <subcellularLocation>
        <location evidence="1">Cell membrane</location>
        <topology evidence="1">Multi-pass membrane protein</topology>
    </subcellularLocation>
</comment>
<dbReference type="Proteomes" id="UP001301442">
    <property type="component" value="Chromosome"/>
</dbReference>
<dbReference type="Pfam" id="PF02687">
    <property type="entry name" value="FtsX"/>
    <property type="match status" value="1"/>
</dbReference>
<proteinExistence type="predicted"/>
<keyword evidence="4 6" id="KW-1133">Transmembrane helix</keyword>
<evidence type="ECO:0000256" key="3">
    <source>
        <dbReference type="ARBA" id="ARBA00022692"/>
    </source>
</evidence>
<evidence type="ECO:0000259" key="7">
    <source>
        <dbReference type="Pfam" id="PF02687"/>
    </source>
</evidence>